<dbReference type="InterPro" id="IPR038762">
    <property type="entry name" value="ABM_predict"/>
</dbReference>
<dbReference type="InterPro" id="IPR011008">
    <property type="entry name" value="Dimeric_a/b-barrel"/>
</dbReference>
<dbReference type="PANTHER" id="PTHR40057:SF1">
    <property type="entry name" value="SLR1162 PROTEIN"/>
    <property type="match status" value="1"/>
</dbReference>
<protein>
    <submittedName>
        <fullName evidence="4">Antibiotic biosynthesis monooxygenase</fullName>
    </submittedName>
</protein>
<feature type="domain" description="ABM" evidence="3">
    <location>
        <begin position="25"/>
        <end position="117"/>
    </location>
</feature>
<keyword evidence="4" id="KW-0503">Monooxygenase</keyword>
<evidence type="ECO:0000313" key="4">
    <source>
        <dbReference type="EMBL" id="SOR84116.1"/>
    </source>
</evidence>
<reference evidence="5" key="1">
    <citation type="submission" date="2017-11" db="EMBL/GenBank/DDBJ databases">
        <authorList>
            <person name="Wibberg D."/>
        </authorList>
    </citation>
    <scope>NUCLEOTIDE SEQUENCE [LARGE SCALE GENOMIC DNA]</scope>
</reference>
<dbReference type="PANTHER" id="PTHR40057">
    <property type="entry name" value="SLR1162 PROTEIN"/>
    <property type="match status" value="1"/>
</dbReference>
<keyword evidence="2" id="KW-1133">Transmembrane helix</keyword>
<keyword evidence="5" id="KW-1185">Reference proteome</keyword>
<feature type="region of interest" description="Disordered" evidence="1">
    <location>
        <begin position="1"/>
        <end position="22"/>
    </location>
</feature>
<dbReference type="InterPro" id="IPR007138">
    <property type="entry name" value="ABM_dom"/>
</dbReference>
<evidence type="ECO:0000313" key="5">
    <source>
        <dbReference type="Proteomes" id="UP000235464"/>
    </source>
</evidence>
<feature type="transmembrane region" description="Helical" evidence="2">
    <location>
        <begin position="166"/>
        <end position="184"/>
    </location>
</feature>
<dbReference type="SUPFAM" id="SSF54909">
    <property type="entry name" value="Dimeric alpha+beta barrel"/>
    <property type="match status" value="1"/>
</dbReference>
<dbReference type="Gene3D" id="3.30.70.100">
    <property type="match status" value="1"/>
</dbReference>
<evidence type="ECO:0000256" key="2">
    <source>
        <dbReference type="SAM" id="Phobius"/>
    </source>
</evidence>
<dbReference type="EMBL" id="LT963352">
    <property type="protein sequence ID" value="SOR84116.1"/>
    <property type="molecule type" value="Genomic_DNA"/>
</dbReference>
<organism evidence="4 5">
    <name type="scientific">Streptomyces chartreusis NRRL 3882</name>
    <dbReference type="NCBI Taxonomy" id="1079985"/>
    <lineage>
        <taxon>Bacteria</taxon>
        <taxon>Bacillati</taxon>
        <taxon>Actinomycetota</taxon>
        <taxon>Actinomycetes</taxon>
        <taxon>Kitasatosporales</taxon>
        <taxon>Streptomycetaceae</taxon>
        <taxon>Streptomyces</taxon>
    </lineage>
</organism>
<keyword evidence="4" id="KW-0560">Oxidoreductase</keyword>
<evidence type="ECO:0000256" key="1">
    <source>
        <dbReference type="SAM" id="MobiDB-lite"/>
    </source>
</evidence>
<keyword evidence="2" id="KW-0812">Transmembrane</keyword>
<evidence type="ECO:0000259" key="3">
    <source>
        <dbReference type="PROSITE" id="PS51725"/>
    </source>
</evidence>
<gene>
    <name evidence="4" type="ORF">SCNRRL3882_7561</name>
</gene>
<dbReference type="Pfam" id="PF03992">
    <property type="entry name" value="ABM"/>
    <property type="match status" value="1"/>
</dbReference>
<dbReference type="AlphaFoldDB" id="A0A2N9BL71"/>
<dbReference type="PROSITE" id="PS51725">
    <property type="entry name" value="ABM"/>
    <property type="match status" value="1"/>
</dbReference>
<sequence>MGMPRPVRGTREGMSTTEVRRGEPVTTVLTWQVRPGRERQFEEWTRGITRCARQFPGNEGVSWLTPEDGHRYHAVLRWSDQHRLAAWLESEERAHWHRRIEDIATEVSSERQSTTGMETWFSLPGTTVQAPPRWKMVLTTFLGAYPFTLLIQWLVTPHTTGWPLPLRAAVFPLVLLPVLTYLVMPGLSRLLRLWLYQRDGH</sequence>
<keyword evidence="2" id="KW-0472">Membrane</keyword>
<dbReference type="Proteomes" id="UP000235464">
    <property type="component" value="Chromosome I"/>
</dbReference>
<accession>A0A2N9BL71</accession>
<dbReference type="GO" id="GO:0004497">
    <property type="term" value="F:monooxygenase activity"/>
    <property type="evidence" value="ECO:0007669"/>
    <property type="project" value="UniProtKB-KW"/>
</dbReference>
<name>A0A2N9BL71_STRCX</name>
<feature type="transmembrane region" description="Helical" evidence="2">
    <location>
        <begin position="136"/>
        <end position="154"/>
    </location>
</feature>
<proteinExistence type="predicted"/>